<feature type="compositionally biased region" description="Basic and acidic residues" evidence="1">
    <location>
        <begin position="259"/>
        <end position="278"/>
    </location>
</feature>
<feature type="region of interest" description="Disordered" evidence="1">
    <location>
        <begin position="180"/>
        <end position="243"/>
    </location>
</feature>
<organism evidence="2 3">
    <name type="scientific">Mycena indigotica</name>
    <dbReference type="NCBI Taxonomy" id="2126181"/>
    <lineage>
        <taxon>Eukaryota</taxon>
        <taxon>Fungi</taxon>
        <taxon>Dikarya</taxon>
        <taxon>Basidiomycota</taxon>
        <taxon>Agaricomycotina</taxon>
        <taxon>Agaricomycetes</taxon>
        <taxon>Agaricomycetidae</taxon>
        <taxon>Agaricales</taxon>
        <taxon>Marasmiineae</taxon>
        <taxon>Mycenaceae</taxon>
        <taxon>Mycena</taxon>
    </lineage>
</organism>
<protein>
    <submittedName>
        <fullName evidence="2">Uncharacterized protein</fullName>
    </submittedName>
</protein>
<dbReference type="GeneID" id="59350883"/>
<feature type="compositionally biased region" description="Polar residues" evidence="1">
    <location>
        <begin position="180"/>
        <end position="198"/>
    </location>
</feature>
<dbReference type="EMBL" id="JACAZF010000011">
    <property type="protein sequence ID" value="KAF7292865.1"/>
    <property type="molecule type" value="Genomic_DNA"/>
</dbReference>
<name>A0A8H6S481_9AGAR</name>
<evidence type="ECO:0000256" key="1">
    <source>
        <dbReference type="SAM" id="MobiDB-lite"/>
    </source>
</evidence>
<feature type="compositionally biased region" description="Basic residues" evidence="1">
    <location>
        <begin position="25"/>
        <end position="36"/>
    </location>
</feature>
<feature type="compositionally biased region" description="Polar residues" evidence="1">
    <location>
        <begin position="211"/>
        <end position="232"/>
    </location>
</feature>
<dbReference type="AlphaFoldDB" id="A0A8H6S481"/>
<accession>A0A8H6S481</accession>
<keyword evidence="3" id="KW-1185">Reference proteome</keyword>
<evidence type="ECO:0000313" key="2">
    <source>
        <dbReference type="EMBL" id="KAF7292865.1"/>
    </source>
</evidence>
<evidence type="ECO:0000313" key="3">
    <source>
        <dbReference type="Proteomes" id="UP000636479"/>
    </source>
</evidence>
<comment type="caution">
    <text evidence="2">The sequence shown here is derived from an EMBL/GenBank/DDBJ whole genome shotgun (WGS) entry which is preliminary data.</text>
</comment>
<reference evidence="2" key="1">
    <citation type="submission" date="2020-05" db="EMBL/GenBank/DDBJ databases">
        <title>Mycena genomes resolve the evolution of fungal bioluminescence.</title>
        <authorList>
            <person name="Tsai I.J."/>
        </authorList>
    </citation>
    <scope>NUCLEOTIDE SEQUENCE</scope>
    <source>
        <strain evidence="2">171206Taipei</strain>
    </source>
</reference>
<dbReference type="RefSeq" id="XP_037215293.1">
    <property type="nucleotide sequence ID" value="XM_037368367.1"/>
</dbReference>
<feature type="region of interest" description="Disordered" evidence="1">
    <location>
        <begin position="1"/>
        <end position="129"/>
    </location>
</feature>
<proteinExistence type="predicted"/>
<feature type="compositionally biased region" description="Basic and acidic residues" evidence="1">
    <location>
        <begin position="79"/>
        <end position="89"/>
    </location>
</feature>
<dbReference type="OrthoDB" id="10615788at2759"/>
<feature type="region of interest" description="Disordered" evidence="1">
    <location>
        <begin position="259"/>
        <end position="315"/>
    </location>
</feature>
<dbReference type="Proteomes" id="UP000636479">
    <property type="component" value="Unassembled WGS sequence"/>
</dbReference>
<gene>
    <name evidence="2" type="ORF">MIND_01185500</name>
</gene>
<sequence>MSYSHQQQRLEPLRRADVDPTCSRQRAHSSSRSKSRSRTESTHSSRHAPQPMPPMPAMPTMQPASHHSSHSRTHLQPHSNDDESLRSAFDDDSDDEVARVEKPRSKKGSFFGIFKSKKDHPKAPSQQYLAEAHAAAQAKAQKGLRRRSRSVGSFDVHPTLYYSRYAPVPIANIYGNEQATRSTNALSPQRAQPTTPQGRSRLHLAVPSPLSLGQSNGRTDTKNTFSKSCTLTKSRDPNDPDLPNDYNHPWFYRNMQEARAAEQRQAQDFEQRRAREAARPIPKRVNALPPDDVEPRRKRPEYFDQMAAPAQYRSR</sequence>